<sequence length="66" mass="7352">MELLQKIEQFGDAHAIDFIGVAAISKFKNEIESLGGLIIGDFPRALSIGIILQKGIVNLFRRQKRI</sequence>
<evidence type="ECO:0000313" key="2">
    <source>
        <dbReference type="Proteomes" id="UP000216752"/>
    </source>
</evidence>
<name>A0ABZ3IHZ9_9FIRM</name>
<dbReference type="Proteomes" id="UP000216752">
    <property type="component" value="Chromosome"/>
</dbReference>
<protein>
    <submittedName>
        <fullName evidence="1">Uncharacterized protein</fullName>
    </submittedName>
</protein>
<accession>A0ABZ3IHZ9</accession>
<dbReference type="RefSeq" id="WP_211289507.1">
    <property type="nucleotide sequence ID" value="NZ_CP155573.1"/>
</dbReference>
<reference evidence="1" key="1">
    <citation type="submission" date="2024-05" db="EMBL/GenBank/DDBJ databases">
        <title>Isolation and characterization of Sporomusa carbonis sp. nov., a carboxydotrophic hydrogenogen in the genus of Sporomusa isolated from a charcoal burning pile.</title>
        <authorList>
            <person name="Boeer T."/>
            <person name="Rosenbaum F."/>
            <person name="Eysell L."/>
            <person name="Mueller V."/>
            <person name="Daniel R."/>
            <person name="Poehlein A."/>
        </authorList>
    </citation>
    <scope>NUCLEOTIDE SEQUENCE [LARGE SCALE GENOMIC DNA]</scope>
    <source>
        <strain evidence="1">DSM 10669</strain>
    </source>
</reference>
<proteinExistence type="predicted"/>
<organism evidence="1 2">
    <name type="scientific">Sporomusa silvacetica DSM 10669</name>
    <dbReference type="NCBI Taxonomy" id="1123289"/>
    <lineage>
        <taxon>Bacteria</taxon>
        <taxon>Bacillati</taxon>
        <taxon>Bacillota</taxon>
        <taxon>Negativicutes</taxon>
        <taxon>Selenomonadales</taxon>
        <taxon>Sporomusaceae</taxon>
        <taxon>Sporomusa</taxon>
    </lineage>
</organism>
<dbReference type="EMBL" id="CP155573">
    <property type="protein sequence ID" value="XFO65285.1"/>
    <property type="molecule type" value="Genomic_DNA"/>
</dbReference>
<gene>
    <name evidence="1" type="ORF">SPSIL_013940</name>
</gene>
<keyword evidence="2" id="KW-1185">Reference proteome</keyword>
<evidence type="ECO:0000313" key="1">
    <source>
        <dbReference type="EMBL" id="XFO65285.1"/>
    </source>
</evidence>